<dbReference type="SUPFAM" id="SSF54928">
    <property type="entry name" value="RNA-binding domain, RBD"/>
    <property type="match status" value="3"/>
</dbReference>
<dbReference type="GO" id="GO:0003729">
    <property type="term" value="F:mRNA binding"/>
    <property type="evidence" value="ECO:0007669"/>
    <property type="project" value="TreeGrafter"/>
</dbReference>
<evidence type="ECO:0000256" key="2">
    <source>
        <dbReference type="PROSITE-ProRule" id="PRU00176"/>
    </source>
</evidence>
<evidence type="ECO:0000259" key="3">
    <source>
        <dbReference type="PROSITE" id="PS50102"/>
    </source>
</evidence>
<gene>
    <name evidence="4" type="ORF">PPAR00522_LOCUS16629</name>
</gene>
<sequence length="515" mass="56432">MDCTRKRSRDMEDEVRKVFVAGLPYEMDWDELKRVFMSAGTVTFAKIFKDKDRGVSKGNGVVEFSSTEEAVNAVKMFDGQQVSGRLIHVKLDEHPERQPKRVIGGANPNNFNGTNISDIGGYGSMSGGATTFSKMPSSHMAPPTHIMGDISGINSMSMGGMPMMAMINGMRGMTGMSEMGNFMNMGNFAMEPNINVNVAQSRLGQGRRLYVTNLAYEASWQQLKDHFKMIGPVVHCSIIKDHSTGRSKGCGLVEFEQPRDASNALKQLNGTNFLGRPLQIREDLREAQENGNMNINAMGGGGGPHCNGSVNMMPMANNPYISMIPNLSNMMTSAGPVDGRGVGQGQVNVNAHGVNFGAGNPHMHGTNMYMMASHQQQHPLQHTNNNNSNKANTAHLSNNGMGGYVAIRPGMAGNRTFDHSRLAVRRDIPVEQRRECQIVIHGLPYSYDAANLRDMVKMMGVVVDCHVHRDRMTRKSKGYGTVTFDCAEAAQRAIEKLNGHDLHGRSISVRLDSHL</sequence>
<dbReference type="Gene3D" id="3.30.70.330">
    <property type="match status" value="3"/>
</dbReference>
<feature type="domain" description="RRM" evidence="3">
    <location>
        <begin position="436"/>
        <end position="514"/>
    </location>
</feature>
<dbReference type="InterPro" id="IPR012677">
    <property type="entry name" value="Nucleotide-bd_a/b_plait_sf"/>
</dbReference>
<dbReference type="PANTHER" id="PTHR48025">
    <property type="entry name" value="OS02G0815200 PROTEIN"/>
    <property type="match status" value="1"/>
</dbReference>
<dbReference type="SMART" id="SM00360">
    <property type="entry name" value="RRM"/>
    <property type="match status" value="3"/>
</dbReference>
<keyword evidence="1 2" id="KW-0694">RNA-binding</keyword>
<organism evidence="4">
    <name type="scientific">Polytomella parva</name>
    <dbReference type="NCBI Taxonomy" id="51329"/>
    <lineage>
        <taxon>Eukaryota</taxon>
        <taxon>Viridiplantae</taxon>
        <taxon>Chlorophyta</taxon>
        <taxon>core chlorophytes</taxon>
        <taxon>Chlorophyceae</taxon>
        <taxon>CS clade</taxon>
        <taxon>Chlamydomonadales</taxon>
        <taxon>Chlamydomonadaceae</taxon>
        <taxon>Polytomella</taxon>
    </lineage>
</organism>
<dbReference type="InterPro" id="IPR000504">
    <property type="entry name" value="RRM_dom"/>
</dbReference>
<evidence type="ECO:0000256" key="1">
    <source>
        <dbReference type="ARBA" id="ARBA00022884"/>
    </source>
</evidence>
<dbReference type="InterPro" id="IPR035979">
    <property type="entry name" value="RBD_domain_sf"/>
</dbReference>
<dbReference type="AlphaFoldDB" id="A0A7S0YK04"/>
<evidence type="ECO:0000313" key="4">
    <source>
        <dbReference type="EMBL" id="CAD8783447.1"/>
    </source>
</evidence>
<dbReference type="Pfam" id="PF00076">
    <property type="entry name" value="RRM_1"/>
    <property type="match status" value="3"/>
</dbReference>
<dbReference type="CDD" id="cd00590">
    <property type="entry name" value="RRM_SF"/>
    <property type="match status" value="2"/>
</dbReference>
<dbReference type="InterPro" id="IPR050502">
    <property type="entry name" value="Euk_RNA-bind_prot"/>
</dbReference>
<protein>
    <recommendedName>
        <fullName evidence="3">RRM domain-containing protein</fullName>
    </recommendedName>
</protein>
<feature type="domain" description="RRM" evidence="3">
    <location>
        <begin position="16"/>
        <end position="94"/>
    </location>
</feature>
<accession>A0A7S0YK04</accession>
<dbReference type="PANTHER" id="PTHR48025:SF1">
    <property type="entry name" value="RRM DOMAIN-CONTAINING PROTEIN"/>
    <property type="match status" value="1"/>
</dbReference>
<reference evidence="4" key="1">
    <citation type="submission" date="2021-01" db="EMBL/GenBank/DDBJ databases">
        <authorList>
            <person name="Corre E."/>
            <person name="Pelletier E."/>
            <person name="Niang G."/>
            <person name="Scheremetjew M."/>
            <person name="Finn R."/>
            <person name="Kale V."/>
            <person name="Holt S."/>
            <person name="Cochrane G."/>
            <person name="Meng A."/>
            <person name="Brown T."/>
            <person name="Cohen L."/>
        </authorList>
    </citation>
    <scope>NUCLEOTIDE SEQUENCE</scope>
    <source>
        <strain evidence="4">SAG 63-3</strain>
    </source>
</reference>
<dbReference type="PROSITE" id="PS50102">
    <property type="entry name" value="RRM"/>
    <property type="match status" value="3"/>
</dbReference>
<dbReference type="EMBL" id="HBFM01025708">
    <property type="protein sequence ID" value="CAD8783447.1"/>
    <property type="molecule type" value="Transcribed_RNA"/>
</dbReference>
<name>A0A7S0YK04_9CHLO</name>
<feature type="domain" description="RRM" evidence="3">
    <location>
        <begin position="207"/>
        <end position="285"/>
    </location>
</feature>
<proteinExistence type="predicted"/>